<keyword evidence="2" id="KW-1185">Reference proteome</keyword>
<dbReference type="AlphaFoldDB" id="A0AAD7AZY9"/>
<comment type="caution">
    <text evidence="1">The sequence shown here is derived from an EMBL/GenBank/DDBJ whole genome shotgun (WGS) entry which is preliminary data.</text>
</comment>
<evidence type="ECO:0000313" key="2">
    <source>
        <dbReference type="Proteomes" id="UP001221142"/>
    </source>
</evidence>
<gene>
    <name evidence="1" type="ORF">FB45DRAFT_951756</name>
</gene>
<protein>
    <submittedName>
        <fullName evidence="1">Uncharacterized protein</fullName>
    </submittedName>
</protein>
<evidence type="ECO:0000313" key="1">
    <source>
        <dbReference type="EMBL" id="KAJ7605880.1"/>
    </source>
</evidence>
<dbReference type="EMBL" id="JARKIF010000066">
    <property type="protein sequence ID" value="KAJ7605880.1"/>
    <property type="molecule type" value="Genomic_DNA"/>
</dbReference>
<dbReference type="Proteomes" id="UP001221142">
    <property type="component" value="Unassembled WGS sequence"/>
</dbReference>
<accession>A0AAD7AZY9</accession>
<sequence length="384" mass="43063">MGTPSRHALDIPELAAHTLSFVDSTADLHGTAFLTRPLLHLSQSRLFSKIELKFDGPLADARLGRLLAALEISPHLLGWITTLTIFRFSRFDSGHLQRLGNLSFSRLTTRLVTLDIDNFDREPLSESGLSAVQQLLRSPALVSVSLRYGFSGGEQFMGVWERCSQSIKHVTYSVAGDLETRPTPTASGAVFSSPRGRIKLDSLGAPHLSDIAAICKPDVNCPFDVSGLRAFMTYSPMNDSLIETVFGSIGTIDLLSLPTWGLQDVPPGRFCGVTQLELEHNWNDSPSHDFSMLTPEIRGRIVAIRFHELHMTQFDLCTLDEELSGIHEFFPKLRKLHILFYPEDEKLREWLEVYEPSVQPEIIAEHNIHHVDSYKSLPWYTSIV</sequence>
<name>A0AAD7AZY9_9AGAR</name>
<proteinExistence type="predicted"/>
<organism evidence="1 2">
    <name type="scientific">Roridomyces roridus</name>
    <dbReference type="NCBI Taxonomy" id="1738132"/>
    <lineage>
        <taxon>Eukaryota</taxon>
        <taxon>Fungi</taxon>
        <taxon>Dikarya</taxon>
        <taxon>Basidiomycota</taxon>
        <taxon>Agaricomycotina</taxon>
        <taxon>Agaricomycetes</taxon>
        <taxon>Agaricomycetidae</taxon>
        <taxon>Agaricales</taxon>
        <taxon>Marasmiineae</taxon>
        <taxon>Mycenaceae</taxon>
        <taxon>Roridomyces</taxon>
    </lineage>
</organism>
<reference evidence="1" key="1">
    <citation type="submission" date="2023-03" db="EMBL/GenBank/DDBJ databases">
        <title>Massive genome expansion in bonnet fungi (Mycena s.s.) driven by repeated elements and novel gene families across ecological guilds.</title>
        <authorList>
            <consortium name="Lawrence Berkeley National Laboratory"/>
            <person name="Harder C.B."/>
            <person name="Miyauchi S."/>
            <person name="Viragh M."/>
            <person name="Kuo A."/>
            <person name="Thoen E."/>
            <person name="Andreopoulos B."/>
            <person name="Lu D."/>
            <person name="Skrede I."/>
            <person name="Drula E."/>
            <person name="Henrissat B."/>
            <person name="Morin E."/>
            <person name="Kohler A."/>
            <person name="Barry K."/>
            <person name="LaButti K."/>
            <person name="Morin E."/>
            <person name="Salamov A."/>
            <person name="Lipzen A."/>
            <person name="Mereny Z."/>
            <person name="Hegedus B."/>
            <person name="Baldrian P."/>
            <person name="Stursova M."/>
            <person name="Weitz H."/>
            <person name="Taylor A."/>
            <person name="Grigoriev I.V."/>
            <person name="Nagy L.G."/>
            <person name="Martin F."/>
            <person name="Kauserud H."/>
        </authorList>
    </citation>
    <scope>NUCLEOTIDE SEQUENCE</scope>
    <source>
        <strain evidence="1">9284</strain>
    </source>
</reference>